<dbReference type="AlphaFoldDB" id="A0AAD7SAA9"/>
<sequence>MGEALGSGSVLHVGGVRGVIRRERTVANAWSVITHMPGNLQPISSPAFRSPAIAGRAREVGGEGLGWEGGELAFISPSRVHRTGKGSPSWSQVGLSVVTVWGSATVKPL</sequence>
<keyword evidence="2" id="KW-1185">Reference proteome</keyword>
<name>A0AAD7SAA9_9TELE</name>
<dbReference type="Proteomes" id="UP001221898">
    <property type="component" value="Unassembled WGS sequence"/>
</dbReference>
<comment type="caution">
    <text evidence="1">The sequence shown here is derived from an EMBL/GenBank/DDBJ whole genome shotgun (WGS) entry which is preliminary data.</text>
</comment>
<protein>
    <submittedName>
        <fullName evidence="1">Uncharacterized protein</fullName>
    </submittedName>
</protein>
<evidence type="ECO:0000313" key="2">
    <source>
        <dbReference type="Proteomes" id="UP001221898"/>
    </source>
</evidence>
<gene>
    <name evidence="1" type="ORF">AAFF_G00421600</name>
</gene>
<proteinExistence type="predicted"/>
<dbReference type="EMBL" id="JAINUG010000089">
    <property type="protein sequence ID" value="KAJ8398632.1"/>
    <property type="molecule type" value="Genomic_DNA"/>
</dbReference>
<organism evidence="1 2">
    <name type="scientific">Aldrovandia affinis</name>
    <dbReference type="NCBI Taxonomy" id="143900"/>
    <lineage>
        <taxon>Eukaryota</taxon>
        <taxon>Metazoa</taxon>
        <taxon>Chordata</taxon>
        <taxon>Craniata</taxon>
        <taxon>Vertebrata</taxon>
        <taxon>Euteleostomi</taxon>
        <taxon>Actinopterygii</taxon>
        <taxon>Neopterygii</taxon>
        <taxon>Teleostei</taxon>
        <taxon>Notacanthiformes</taxon>
        <taxon>Halosauridae</taxon>
        <taxon>Aldrovandia</taxon>
    </lineage>
</organism>
<accession>A0AAD7SAA9</accession>
<evidence type="ECO:0000313" key="1">
    <source>
        <dbReference type="EMBL" id="KAJ8398632.1"/>
    </source>
</evidence>
<reference evidence="1" key="1">
    <citation type="journal article" date="2023" name="Science">
        <title>Genome structures resolve the early diversification of teleost fishes.</title>
        <authorList>
            <person name="Parey E."/>
            <person name="Louis A."/>
            <person name="Montfort J."/>
            <person name="Bouchez O."/>
            <person name="Roques C."/>
            <person name="Iampietro C."/>
            <person name="Lluch J."/>
            <person name="Castinel A."/>
            <person name="Donnadieu C."/>
            <person name="Desvignes T."/>
            <person name="Floi Bucao C."/>
            <person name="Jouanno E."/>
            <person name="Wen M."/>
            <person name="Mejri S."/>
            <person name="Dirks R."/>
            <person name="Jansen H."/>
            <person name="Henkel C."/>
            <person name="Chen W.J."/>
            <person name="Zahm M."/>
            <person name="Cabau C."/>
            <person name="Klopp C."/>
            <person name="Thompson A.W."/>
            <person name="Robinson-Rechavi M."/>
            <person name="Braasch I."/>
            <person name="Lecointre G."/>
            <person name="Bobe J."/>
            <person name="Postlethwait J.H."/>
            <person name="Berthelot C."/>
            <person name="Roest Crollius H."/>
            <person name="Guiguen Y."/>
        </authorList>
    </citation>
    <scope>NUCLEOTIDE SEQUENCE</scope>
    <source>
        <strain evidence="1">NC1722</strain>
    </source>
</reference>